<gene>
    <name evidence="11" type="ORF">JD844_008806</name>
</gene>
<comment type="subcellular location">
    <subcellularLocation>
        <location evidence="2">Cytoplasm</location>
        <location evidence="2">Cytoskeleton</location>
        <location evidence="2">Microtubule organizing center</location>
        <location evidence="2">Centrosome</location>
    </subcellularLocation>
    <subcellularLocation>
        <location evidence="1">Nucleus</location>
    </subcellularLocation>
</comment>
<dbReference type="InterPro" id="IPR002110">
    <property type="entry name" value="Ankyrin_rpt"/>
</dbReference>
<dbReference type="PROSITE" id="PS50088">
    <property type="entry name" value="ANK_REPEAT"/>
    <property type="match status" value="3"/>
</dbReference>
<dbReference type="InterPro" id="IPR036420">
    <property type="entry name" value="BRCT_dom_sf"/>
</dbReference>
<evidence type="ECO:0000256" key="9">
    <source>
        <dbReference type="PROSITE-ProRule" id="PRU00023"/>
    </source>
</evidence>
<dbReference type="PROSITE" id="PS50297">
    <property type="entry name" value="ANK_REP_REGION"/>
    <property type="match status" value="2"/>
</dbReference>
<evidence type="ECO:0000256" key="7">
    <source>
        <dbReference type="ARBA" id="ARBA00023212"/>
    </source>
</evidence>
<evidence type="ECO:0000256" key="3">
    <source>
        <dbReference type="ARBA" id="ARBA00022490"/>
    </source>
</evidence>
<keyword evidence="7" id="KW-0206">Cytoskeleton</keyword>
<dbReference type="PANTHER" id="PTHR46677:SF1">
    <property type="entry name" value="SMC5-SMC6 COMPLEX LOCALIZATION FACTOR PROTEIN 1"/>
    <property type="match status" value="1"/>
</dbReference>
<sequence length="743" mass="84190">MTDAVSMFYVTIIVHLLSKQMESSIQKQRIIQLTGFKNQEKKILVELLLKLECIFLDTEIDAHDDFCGKWILTKDYIINSAESGRWLDETTYEWGYKIEKGSHYSPQMQSAPKRWREELTCSGAAGAFYRWKVVLLVMRGDKRKDSLIRVLEAGRATIYPAAMLSKYTQINQMNECRKEVRNSHCSRGKNSILEELVDVQLFSIAVTEFLSGRDLIPPVKFIHSLLEHILQGNSDSALSVQFFHIMYTILQHAPPSESPSMLNYYLEILQCPVCMRGTWPLMEMLVGPALNAGFLVAVVEYWILSGFMMDRNMLHPIADDLASYIAISCDDFSREELKIFVTSIPSPWLEILKNIKKEPGSSSNSQTCATVIFKHTQTKVSLLQQVCSYLPVLQIWMRETGNMQKGKREKIGQWPCPESQRALLMLNGDKQNQAEVLPDVPAQNISNSAAVPKKFRNKAKIETSHGKENYHSSAKQTSIFKVNVKGETALHIACKSNNVKKLVHLLSLPGIDINVKDNAGWTPLHEACNHGSTVCVREILQHCPEVNLFSQVNGVTPLHDALSNGHVEIAELLLQHGGPILLEQKDSEGNLPLDHIKCVTTKQHLLNVVKLEETVEEFHAKVESSWFNQQTEFWTVLFCKMLLNFCSVYNLFKPVSLSIEKSTCSHPFLVTAGCCKFNTSHWLIDLYFREMNTFQNLPYYLQETIESLTNGPGEQKNAFVAALQQILMTVQLSGLNLTNSLPK</sequence>
<dbReference type="InterPro" id="IPR057595">
    <property type="entry name" value="TopB1_SLF1_BRCT"/>
</dbReference>
<dbReference type="SMART" id="SM00248">
    <property type="entry name" value="ANK"/>
    <property type="match status" value="3"/>
</dbReference>
<protein>
    <recommendedName>
        <fullName evidence="10">TopBP1/SLF1 BRCT domain-containing protein</fullName>
    </recommendedName>
</protein>
<keyword evidence="9" id="KW-0040">ANK repeat</keyword>
<keyword evidence="4" id="KW-0677">Repeat</keyword>
<evidence type="ECO:0000256" key="4">
    <source>
        <dbReference type="ARBA" id="ARBA00022737"/>
    </source>
</evidence>
<dbReference type="Proteomes" id="UP000826234">
    <property type="component" value="Unassembled WGS sequence"/>
</dbReference>
<keyword evidence="5" id="KW-0227">DNA damage</keyword>
<evidence type="ECO:0000256" key="1">
    <source>
        <dbReference type="ARBA" id="ARBA00004123"/>
    </source>
</evidence>
<dbReference type="Pfam" id="PF12796">
    <property type="entry name" value="Ank_2"/>
    <property type="match status" value="1"/>
</dbReference>
<dbReference type="Gene3D" id="1.25.40.20">
    <property type="entry name" value="Ankyrin repeat-containing domain"/>
    <property type="match status" value="1"/>
</dbReference>
<keyword evidence="8" id="KW-0539">Nucleus</keyword>
<keyword evidence="3" id="KW-0963">Cytoplasm</keyword>
<accession>A0ABQ7TG01</accession>
<feature type="repeat" description="ANK" evidence="9">
    <location>
        <begin position="485"/>
        <end position="518"/>
    </location>
</feature>
<evidence type="ECO:0000259" key="10">
    <source>
        <dbReference type="Pfam" id="PF23294"/>
    </source>
</evidence>
<dbReference type="PANTHER" id="PTHR46677">
    <property type="entry name" value="SMC5-SMC6 COMPLEX LOCALIZATION FACTOR PROTEIN 1"/>
    <property type="match status" value="1"/>
</dbReference>
<feature type="repeat" description="ANK" evidence="9">
    <location>
        <begin position="553"/>
        <end position="585"/>
    </location>
</feature>
<name>A0ABQ7TG01_PHRPL</name>
<dbReference type="SUPFAM" id="SSF52113">
    <property type="entry name" value="BRCT domain"/>
    <property type="match status" value="1"/>
</dbReference>
<dbReference type="EMBL" id="JAIPUX010000439">
    <property type="protein sequence ID" value="KAH0628088.1"/>
    <property type="molecule type" value="Genomic_DNA"/>
</dbReference>
<evidence type="ECO:0000256" key="6">
    <source>
        <dbReference type="ARBA" id="ARBA00023204"/>
    </source>
</evidence>
<evidence type="ECO:0000256" key="5">
    <source>
        <dbReference type="ARBA" id="ARBA00022763"/>
    </source>
</evidence>
<feature type="domain" description="TopBP1/SLF1 BRCT" evidence="10">
    <location>
        <begin position="125"/>
        <end position="164"/>
    </location>
</feature>
<keyword evidence="6" id="KW-0234">DNA repair</keyword>
<keyword evidence="12" id="KW-1185">Reference proteome</keyword>
<evidence type="ECO:0000313" key="12">
    <source>
        <dbReference type="Proteomes" id="UP000826234"/>
    </source>
</evidence>
<reference evidence="11 12" key="1">
    <citation type="journal article" date="2022" name="Gigascience">
        <title>A chromosome-level genome assembly and annotation of the desert horned lizard, Phrynosoma platyrhinos, provides insight into chromosomal rearrangements among reptiles.</title>
        <authorList>
            <person name="Koochekian N."/>
            <person name="Ascanio A."/>
            <person name="Farleigh K."/>
            <person name="Card D.C."/>
            <person name="Schield D.R."/>
            <person name="Castoe T.A."/>
            <person name="Jezkova T."/>
        </authorList>
    </citation>
    <scope>NUCLEOTIDE SEQUENCE [LARGE SCALE GENOMIC DNA]</scope>
    <source>
        <strain evidence="11">NK-2021</strain>
    </source>
</reference>
<evidence type="ECO:0000256" key="8">
    <source>
        <dbReference type="ARBA" id="ARBA00023242"/>
    </source>
</evidence>
<proteinExistence type="predicted"/>
<dbReference type="SUPFAM" id="SSF48403">
    <property type="entry name" value="Ankyrin repeat"/>
    <property type="match status" value="1"/>
</dbReference>
<organism evidence="11 12">
    <name type="scientific">Phrynosoma platyrhinos</name>
    <name type="common">Desert horned lizard</name>
    <dbReference type="NCBI Taxonomy" id="52577"/>
    <lineage>
        <taxon>Eukaryota</taxon>
        <taxon>Metazoa</taxon>
        <taxon>Chordata</taxon>
        <taxon>Craniata</taxon>
        <taxon>Vertebrata</taxon>
        <taxon>Euteleostomi</taxon>
        <taxon>Lepidosauria</taxon>
        <taxon>Squamata</taxon>
        <taxon>Bifurcata</taxon>
        <taxon>Unidentata</taxon>
        <taxon>Episquamata</taxon>
        <taxon>Toxicofera</taxon>
        <taxon>Iguania</taxon>
        <taxon>Phrynosomatidae</taxon>
        <taxon>Phrynosomatinae</taxon>
        <taxon>Phrynosoma</taxon>
    </lineage>
</organism>
<dbReference type="InterPro" id="IPR036770">
    <property type="entry name" value="Ankyrin_rpt-contain_sf"/>
</dbReference>
<dbReference type="InterPro" id="IPR042479">
    <property type="entry name" value="Slf1"/>
</dbReference>
<comment type="caution">
    <text evidence="11">The sequence shown here is derived from an EMBL/GenBank/DDBJ whole genome shotgun (WGS) entry which is preliminary data.</text>
</comment>
<feature type="repeat" description="ANK" evidence="9">
    <location>
        <begin position="519"/>
        <end position="551"/>
    </location>
</feature>
<dbReference type="Pfam" id="PF23294">
    <property type="entry name" value="BRCT_TopB1_SLF1"/>
    <property type="match status" value="1"/>
</dbReference>
<evidence type="ECO:0000313" key="11">
    <source>
        <dbReference type="EMBL" id="KAH0628088.1"/>
    </source>
</evidence>
<dbReference type="Gene3D" id="3.40.50.10190">
    <property type="entry name" value="BRCT domain"/>
    <property type="match status" value="2"/>
</dbReference>
<evidence type="ECO:0000256" key="2">
    <source>
        <dbReference type="ARBA" id="ARBA00004300"/>
    </source>
</evidence>